<evidence type="ECO:0000256" key="8">
    <source>
        <dbReference type="SAM" id="MobiDB-lite"/>
    </source>
</evidence>
<dbReference type="STRING" id="451379.A0A0N5AM51"/>
<reference evidence="11" key="1">
    <citation type="submission" date="2017-02" db="UniProtKB">
        <authorList>
            <consortium name="WormBaseParasite"/>
        </authorList>
    </citation>
    <scope>IDENTIFICATION</scope>
</reference>
<keyword evidence="10" id="KW-1185">Reference proteome</keyword>
<accession>A0A0N5AM51</accession>
<keyword evidence="4 7" id="KW-0747">Spliceosome</keyword>
<dbReference type="InterPro" id="IPR024933">
    <property type="entry name" value="TFP11"/>
</dbReference>
<dbReference type="PANTHER" id="PTHR23329">
    <property type="entry name" value="TUFTELIN-INTERACTING PROTEIN 11-RELATED"/>
    <property type="match status" value="1"/>
</dbReference>
<evidence type="ECO:0000313" key="10">
    <source>
        <dbReference type="Proteomes" id="UP000046393"/>
    </source>
</evidence>
<comment type="subcellular location">
    <subcellularLocation>
        <location evidence="1 7">Nucleus</location>
    </subcellularLocation>
</comment>
<evidence type="ECO:0000256" key="2">
    <source>
        <dbReference type="ARBA" id="ARBA00010900"/>
    </source>
</evidence>
<protein>
    <submittedName>
        <fullName evidence="11">G-patch domain-containing protein</fullName>
    </submittedName>
</protein>
<dbReference type="Pfam" id="PF01585">
    <property type="entry name" value="G-patch"/>
    <property type="match status" value="1"/>
</dbReference>
<evidence type="ECO:0000259" key="9">
    <source>
        <dbReference type="PROSITE" id="PS50174"/>
    </source>
</evidence>
<feature type="domain" description="G-patch" evidence="9">
    <location>
        <begin position="143"/>
        <end position="189"/>
    </location>
</feature>
<evidence type="ECO:0000256" key="3">
    <source>
        <dbReference type="ARBA" id="ARBA00022664"/>
    </source>
</evidence>
<dbReference type="GO" id="GO:0071008">
    <property type="term" value="C:U2-type post-mRNA release spliceosomal complex"/>
    <property type="evidence" value="ECO:0007669"/>
    <property type="project" value="TreeGrafter"/>
</dbReference>
<organism evidence="10 11">
    <name type="scientific">Syphacia muris</name>
    <dbReference type="NCBI Taxonomy" id="451379"/>
    <lineage>
        <taxon>Eukaryota</taxon>
        <taxon>Metazoa</taxon>
        <taxon>Ecdysozoa</taxon>
        <taxon>Nematoda</taxon>
        <taxon>Chromadorea</taxon>
        <taxon>Rhabditida</taxon>
        <taxon>Spirurina</taxon>
        <taxon>Oxyuridomorpha</taxon>
        <taxon>Oxyuroidea</taxon>
        <taxon>Oxyuridae</taxon>
        <taxon>Syphacia</taxon>
    </lineage>
</organism>
<dbReference type="Proteomes" id="UP000046393">
    <property type="component" value="Unplaced"/>
</dbReference>
<dbReference type="WBParaSite" id="SMUV_0000565101-mRNA-1">
    <property type="protein sequence ID" value="SMUV_0000565101-mRNA-1"/>
    <property type="gene ID" value="SMUV_0000565101"/>
</dbReference>
<dbReference type="Pfam" id="PF07842">
    <property type="entry name" value="GCFC"/>
    <property type="match status" value="1"/>
</dbReference>
<dbReference type="SMART" id="SM00443">
    <property type="entry name" value="G_patch"/>
    <property type="match status" value="1"/>
</dbReference>
<dbReference type="GO" id="GO:0003676">
    <property type="term" value="F:nucleic acid binding"/>
    <property type="evidence" value="ECO:0007669"/>
    <property type="project" value="InterPro"/>
</dbReference>
<dbReference type="AlphaFoldDB" id="A0A0N5AM51"/>
<evidence type="ECO:0000256" key="5">
    <source>
        <dbReference type="ARBA" id="ARBA00023187"/>
    </source>
</evidence>
<keyword evidence="5 7" id="KW-0508">mRNA splicing</keyword>
<dbReference type="GO" id="GO:0000390">
    <property type="term" value="P:spliceosomal complex disassembly"/>
    <property type="evidence" value="ECO:0007669"/>
    <property type="project" value="InterPro"/>
</dbReference>
<dbReference type="PROSITE" id="PS50174">
    <property type="entry name" value="G_PATCH"/>
    <property type="match status" value="1"/>
</dbReference>
<name>A0A0N5AM51_9BILA</name>
<evidence type="ECO:0000313" key="11">
    <source>
        <dbReference type="WBParaSite" id="SMUV_0000565101-mRNA-1"/>
    </source>
</evidence>
<comment type="similarity">
    <text evidence="2 7">Belongs to the TFP11/STIP family.</text>
</comment>
<dbReference type="InterPro" id="IPR000467">
    <property type="entry name" value="G_patch_dom"/>
</dbReference>
<dbReference type="PIRSF" id="PIRSF017706">
    <property type="entry name" value="TFIP11"/>
    <property type="match status" value="1"/>
</dbReference>
<evidence type="ECO:0000256" key="6">
    <source>
        <dbReference type="ARBA" id="ARBA00023242"/>
    </source>
</evidence>
<dbReference type="PANTHER" id="PTHR23329:SF1">
    <property type="entry name" value="TUFTELIN-INTERACTING PROTEIN 11"/>
    <property type="match status" value="1"/>
</dbReference>
<keyword evidence="6 7" id="KW-0539">Nucleus</keyword>
<evidence type="ECO:0000256" key="1">
    <source>
        <dbReference type="ARBA" id="ARBA00004123"/>
    </source>
</evidence>
<feature type="compositionally biased region" description="Basic and acidic residues" evidence="8">
    <location>
        <begin position="189"/>
        <end position="219"/>
    </location>
</feature>
<keyword evidence="3 7" id="KW-0507">mRNA processing</keyword>
<dbReference type="InterPro" id="IPR022159">
    <property type="entry name" value="STIP/TFIP11_N"/>
</dbReference>
<sequence length="824" mass="94878">MDIEEDEGMESFEIDDRDIEYALNPGARRGFSKNQQLYGIWADKEDSDEEDAHAGFGSFGTRKKNKNYSAPVNFVSGGIKGQKKSSEEIEEKQGEGSIAIQYEKKRRAERREVGGNVFAGMRTSSTHASVDPDKFADWTKYSKSDVIMGMMKKMGFVPGQGLGIRKQGIVEPVQAVVRPGRAAVGAYGKESKGPKFGENSADVHERADGKKSDGTDRRRNVQRGNWKKSNVVKPPVYQYKTIEEVISEGGVMRKRNDLFNSGVKVIDMTGKEQKVYSGYDAYASKTRFMAEVEDEHLAFDIPELSYNINTLLELTEDTIRHNDKQLNYLKDQTVSLENDRKVLSDVVLNAKVEQKRMKEVLALLEKFSVGLDCEELTLEKCRDVFYKMKKDYFEEYRLFGLDVIAAISVIPLIRNYFSTWNPLDSEQLNYGYSLILEWKNILTNEEQTNFSRTKSLDNLQPFERLLWNGWMPTIRAAALKWSPRDDTLSMLHVVEKWLPLLPIWMRENLLEQVIIPRISTQVDEWNPMVDHIPIHTWLHPWLDIMGDRLQPVFSPIRQKLAKALSKWIPTDYSAISILRPWKQCFEPATMSAFLAMNIVPKLEKALWDMEYDPTKNTRYEEFYATLMWIELLGLETVAAILVKSFFPKWHQTLCIWLDAPQVVMSEVAMWYNEWKSRFPVELSALHVIREQLTRALMAVTQAQQGIRVSRQPPPPPPPLDSLPEVLNPPPPPCIPPPLAAHLSFKVLLFSYVFNVEKYLIELLEMKARELGVLFLPQSERYRDGRPVYYFGNASIYIDRNAIFCYSSKTQQWEPVSLDYLLSIC</sequence>
<evidence type="ECO:0000256" key="7">
    <source>
        <dbReference type="PIRNR" id="PIRNR017706"/>
    </source>
</evidence>
<proteinExistence type="inferred from homology"/>
<dbReference type="Pfam" id="PF12457">
    <property type="entry name" value="TIP_N"/>
    <property type="match status" value="1"/>
</dbReference>
<evidence type="ECO:0000256" key="4">
    <source>
        <dbReference type="ARBA" id="ARBA00022728"/>
    </source>
</evidence>
<dbReference type="InterPro" id="IPR022783">
    <property type="entry name" value="GCFC_dom"/>
</dbReference>
<dbReference type="InterPro" id="IPR045211">
    <property type="entry name" value="TFP11/STIP/Ntr1"/>
</dbReference>
<feature type="region of interest" description="Disordered" evidence="8">
    <location>
        <begin position="187"/>
        <end position="227"/>
    </location>
</feature>